<dbReference type="InterPro" id="IPR009071">
    <property type="entry name" value="HMG_box_dom"/>
</dbReference>
<comment type="caution">
    <text evidence="6">The sequence shown here is derived from an EMBL/GenBank/DDBJ whole genome shotgun (WGS) entry which is preliminary data.</text>
</comment>
<keyword evidence="1 3" id="KW-0238">DNA-binding</keyword>
<dbReference type="EMBL" id="JEMT01030082">
    <property type="protein sequence ID" value="EXX50271.1"/>
    <property type="molecule type" value="Genomic_DNA"/>
</dbReference>
<feature type="compositionally biased region" description="Low complexity" evidence="4">
    <location>
        <begin position="285"/>
        <end position="301"/>
    </location>
</feature>
<dbReference type="SUPFAM" id="SSF47095">
    <property type="entry name" value="HMG-box"/>
    <property type="match status" value="1"/>
</dbReference>
<feature type="compositionally biased region" description="Low complexity" evidence="4">
    <location>
        <begin position="8"/>
        <end position="27"/>
    </location>
</feature>
<dbReference type="AlphaFoldDB" id="A0A015JT18"/>
<dbReference type="InterPro" id="IPR051965">
    <property type="entry name" value="ChromReg_NeuronalGeneExpr"/>
</dbReference>
<protein>
    <submittedName>
        <fullName evidence="6">Ixr1p</fullName>
    </submittedName>
</protein>
<evidence type="ECO:0000256" key="2">
    <source>
        <dbReference type="ARBA" id="ARBA00023242"/>
    </source>
</evidence>
<feature type="compositionally biased region" description="Basic and acidic residues" evidence="4">
    <location>
        <begin position="92"/>
        <end position="111"/>
    </location>
</feature>
<sequence>MEPSTYTQMQNQQQRQKTPSPSSTTIMQPPPTPPSTTNNTPAPNGLTSRGKTIPIEKRSDIACNGAEDKDTPRNQPKKKNLRKRKINNNSNNEKDEKEKAGERDSKSKKARVKDVIKLKKPKNPYLCFAKANRDEFRIKYPDALSREITSLLGKAWKELSDEEKKPYIKMARDEAKEYNLAINEFKELVLMSNVVIEKNIDNEEKEDLNFSHGIPSEQFVDFKSLLGSPISFGPFEANLEAQHEILSQGRDYVPSEIKSSESPLGIYQAKESTTRAAVDNIDASQQSKQPQRPQQPQQPQPVHDIPFPCEEQNNYMPMQHSSQSLQQSQLNSQSNYIQFDLQTSQHQSQNKPHCQYNTNMINSQCLNQQKNQLMNSQEGSQVQEVMPLSQQNQICQQPFQQPMPYASSHMQPFDHKLYPNNCNSSHDMKIQNMPEISNCPPTQPYMPPSTSQIHQMQQISCQPHQQQMMFQHHMMQPSWQIPSFIPTQTNHQIMPLQPSTRYNQMQYNQMQYNQMQYSQPMNSYREMLPLHSTGIGMPQFMSSHQMQHDQMPQVMQPLMMNDKQPSVYQMDMYDMRQRQNPILQHHQMNWRTY</sequence>
<evidence type="ECO:0000259" key="5">
    <source>
        <dbReference type="PROSITE" id="PS50118"/>
    </source>
</evidence>
<dbReference type="PROSITE" id="PS50118">
    <property type="entry name" value="HMG_BOX_2"/>
    <property type="match status" value="1"/>
</dbReference>
<feature type="compositionally biased region" description="Low complexity" evidence="4">
    <location>
        <begin position="319"/>
        <end position="331"/>
    </location>
</feature>
<name>A0A015JT18_RHIIW</name>
<evidence type="ECO:0000256" key="3">
    <source>
        <dbReference type="PROSITE-ProRule" id="PRU00267"/>
    </source>
</evidence>
<dbReference type="CDD" id="cd00084">
    <property type="entry name" value="HMG-box_SF"/>
    <property type="match status" value="1"/>
</dbReference>
<feature type="DNA-binding region" description="HMG box" evidence="3">
    <location>
        <begin position="118"/>
        <end position="186"/>
    </location>
</feature>
<feature type="region of interest" description="Disordered" evidence="4">
    <location>
        <begin position="282"/>
        <end position="331"/>
    </location>
</feature>
<keyword evidence="2 3" id="KW-0539">Nucleus</keyword>
<accession>A0A015JT18</accession>
<dbReference type="InterPro" id="IPR036910">
    <property type="entry name" value="HMG_box_dom_sf"/>
</dbReference>
<keyword evidence="7" id="KW-1185">Reference proteome</keyword>
<dbReference type="GO" id="GO:0005634">
    <property type="term" value="C:nucleus"/>
    <property type="evidence" value="ECO:0007669"/>
    <property type="project" value="UniProtKB-UniRule"/>
</dbReference>
<feature type="region of interest" description="Disordered" evidence="4">
    <location>
        <begin position="1"/>
        <end position="111"/>
    </location>
</feature>
<feature type="compositionally biased region" description="Basic and acidic residues" evidence="4">
    <location>
        <begin position="54"/>
        <end position="72"/>
    </location>
</feature>
<evidence type="ECO:0000256" key="4">
    <source>
        <dbReference type="SAM" id="MobiDB-lite"/>
    </source>
</evidence>
<dbReference type="Gene3D" id="1.10.30.10">
    <property type="entry name" value="High mobility group box domain"/>
    <property type="match status" value="1"/>
</dbReference>
<evidence type="ECO:0000313" key="6">
    <source>
        <dbReference type="EMBL" id="EXX50271.1"/>
    </source>
</evidence>
<reference evidence="6 7" key="1">
    <citation type="submission" date="2014-02" db="EMBL/GenBank/DDBJ databases">
        <title>Single nucleus genome sequencing reveals high similarity among nuclei of an endomycorrhizal fungus.</title>
        <authorList>
            <person name="Lin K."/>
            <person name="Geurts R."/>
            <person name="Zhang Z."/>
            <person name="Limpens E."/>
            <person name="Saunders D.G."/>
            <person name="Mu D."/>
            <person name="Pang E."/>
            <person name="Cao H."/>
            <person name="Cha H."/>
            <person name="Lin T."/>
            <person name="Zhou Q."/>
            <person name="Shang Y."/>
            <person name="Li Y."/>
            <person name="Ivanov S."/>
            <person name="Sharma T."/>
            <person name="Velzen R.V."/>
            <person name="Ruijter N.D."/>
            <person name="Aanen D.K."/>
            <person name="Win J."/>
            <person name="Kamoun S."/>
            <person name="Bisseling T."/>
            <person name="Huang S."/>
        </authorList>
    </citation>
    <scope>NUCLEOTIDE SEQUENCE [LARGE SCALE GENOMIC DNA]</scope>
    <source>
        <strain evidence="7">DAOM197198w</strain>
    </source>
</reference>
<gene>
    <name evidence="6" type="ORF">RirG_272430</name>
</gene>
<dbReference type="HOGENOM" id="CLU_460147_0_0_1"/>
<dbReference type="PANTHER" id="PTHR46040:SF3">
    <property type="entry name" value="HIGH MOBILITY GROUP PROTEIN 2"/>
    <property type="match status" value="1"/>
</dbReference>
<organism evidence="6 7">
    <name type="scientific">Rhizophagus irregularis (strain DAOM 197198w)</name>
    <name type="common">Glomus intraradices</name>
    <dbReference type="NCBI Taxonomy" id="1432141"/>
    <lineage>
        <taxon>Eukaryota</taxon>
        <taxon>Fungi</taxon>
        <taxon>Fungi incertae sedis</taxon>
        <taxon>Mucoromycota</taxon>
        <taxon>Glomeromycotina</taxon>
        <taxon>Glomeromycetes</taxon>
        <taxon>Glomerales</taxon>
        <taxon>Glomeraceae</taxon>
        <taxon>Rhizophagus</taxon>
    </lineage>
</organism>
<evidence type="ECO:0000313" key="7">
    <source>
        <dbReference type="Proteomes" id="UP000022910"/>
    </source>
</evidence>
<proteinExistence type="predicted"/>
<dbReference type="Pfam" id="PF00505">
    <property type="entry name" value="HMG_box"/>
    <property type="match status" value="1"/>
</dbReference>
<feature type="compositionally biased region" description="Basic residues" evidence="4">
    <location>
        <begin position="75"/>
        <end position="86"/>
    </location>
</feature>
<feature type="compositionally biased region" description="Low complexity" evidence="4">
    <location>
        <begin position="35"/>
        <end position="44"/>
    </location>
</feature>
<evidence type="ECO:0000256" key="1">
    <source>
        <dbReference type="ARBA" id="ARBA00023125"/>
    </source>
</evidence>
<dbReference type="GO" id="GO:0010468">
    <property type="term" value="P:regulation of gene expression"/>
    <property type="evidence" value="ECO:0007669"/>
    <property type="project" value="TreeGrafter"/>
</dbReference>
<dbReference type="Proteomes" id="UP000022910">
    <property type="component" value="Unassembled WGS sequence"/>
</dbReference>
<dbReference type="OrthoDB" id="1919336at2759"/>
<dbReference type="SMART" id="SM00398">
    <property type="entry name" value="HMG"/>
    <property type="match status" value="1"/>
</dbReference>
<dbReference type="GO" id="GO:0003677">
    <property type="term" value="F:DNA binding"/>
    <property type="evidence" value="ECO:0007669"/>
    <property type="project" value="UniProtKB-UniRule"/>
</dbReference>
<feature type="domain" description="HMG box" evidence="5">
    <location>
        <begin position="118"/>
        <end position="186"/>
    </location>
</feature>
<dbReference type="PANTHER" id="PTHR46040">
    <property type="entry name" value="HIGH MOBILITY GROUP PROTEIN 2"/>
    <property type="match status" value="1"/>
</dbReference>